<sequence length="237" mass="26828">MIKFKKAILLIGSPKGKDSFSASLGSYLLSKVEEYDVSIEKVYLHSEINTEAKRIQFLDKIEETDIIILAAPLYVDTLPAKVIRTLSLIAENRKNINSDHSDLETDKSFAVIVNCGFPEAEQNKTAFKVYEQFAKEAGFKYLGGISIGMGGVVSGRSLLEMGGMSSDLIKGLERAADDIVRSHRFSDSVIEKTSKPMISPKWIYTLVGNFSWRYQAFQNRVYRKMNDKPYRREKFND</sequence>
<dbReference type="InterPro" id="IPR003680">
    <property type="entry name" value="Flavodoxin_fold"/>
</dbReference>
<comment type="caution">
    <text evidence="2">The sequence shown here is derived from an EMBL/GenBank/DDBJ whole genome shotgun (WGS) entry which is preliminary data.</text>
</comment>
<dbReference type="Proteomes" id="UP000295064">
    <property type="component" value="Unassembled WGS sequence"/>
</dbReference>
<evidence type="ECO:0000313" key="3">
    <source>
        <dbReference type="Proteomes" id="UP000295064"/>
    </source>
</evidence>
<dbReference type="OrthoDB" id="1026745at2"/>
<reference evidence="2 3" key="1">
    <citation type="submission" date="2019-03" db="EMBL/GenBank/DDBJ databases">
        <title>Subsurface microbial communities from deep shales in Ohio and West Virginia, USA.</title>
        <authorList>
            <person name="Wrighton K."/>
        </authorList>
    </citation>
    <scope>NUCLEOTIDE SEQUENCE [LARGE SCALE GENOMIC DNA]</scope>
    <source>
        <strain evidence="2 3">MA284_T2</strain>
    </source>
</reference>
<protein>
    <submittedName>
        <fullName evidence="2">Flavodoxin-like protein</fullName>
    </submittedName>
</protein>
<dbReference type="RefSeq" id="WP_133516262.1">
    <property type="nucleotide sequence ID" value="NZ_SNWX01000038.1"/>
</dbReference>
<dbReference type="Pfam" id="PF02525">
    <property type="entry name" value="Flavodoxin_2"/>
    <property type="match status" value="1"/>
</dbReference>
<feature type="domain" description="Flavodoxin-like fold" evidence="1">
    <location>
        <begin position="5"/>
        <end position="142"/>
    </location>
</feature>
<proteinExistence type="predicted"/>
<gene>
    <name evidence="2" type="ORF">DFR79_13817</name>
</gene>
<evidence type="ECO:0000313" key="2">
    <source>
        <dbReference type="EMBL" id="TDO73379.1"/>
    </source>
</evidence>
<dbReference type="AlphaFoldDB" id="A0A4R6LFL8"/>
<dbReference type="SUPFAM" id="SSF52218">
    <property type="entry name" value="Flavoproteins"/>
    <property type="match status" value="1"/>
</dbReference>
<name>A0A4R6LFL8_9FIRM</name>
<organism evidence="2 3">
    <name type="scientific">Halanaerobium saccharolyticum</name>
    <dbReference type="NCBI Taxonomy" id="43595"/>
    <lineage>
        <taxon>Bacteria</taxon>
        <taxon>Bacillati</taxon>
        <taxon>Bacillota</taxon>
        <taxon>Clostridia</taxon>
        <taxon>Halanaerobiales</taxon>
        <taxon>Halanaerobiaceae</taxon>
        <taxon>Halanaerobium</taxon>
    </lineage>
</organism>
<dbReference type="Gene3D" id="3.40.50.360">
    <property type="match status" value="1"/>
</dbReference>
<evidence type="ECO:0000259" key="1">
    <source>
        <dbReference type="Pfam" id="PF02525"/>
    </source>
</evidence>
<accession>A0A4R6LFL8</accession>
<dbReference type="EMBL" id="SNWX01000038">
    <property type="protein sequence ID" value="TDO73379.1"/>
    <property type="molecule type" value="Genomic_DNA"/>
</dbReference>
<dbReference type="InterPro" id="IPR029039">
    <property type="entry name" value="Flavoprotein-like_sf"/>
</dbReference>